<evidence type="ECO:0000256" key="2">
    <source>
        <dbReference type="SAM" id="SignalP"/>
    </source>
</evidence>
<keyword evidence="4" id="KW-1185">Reference proteome</keyword>
<name>A0A212TR36_9BACT</name>
<evidence type="ECO:0000313" key="3">
    <source>
        <dbReference type="EMBL" id="SNC68294.1"/>
    </source>
</evidence>
<accession>A0A212TR36</accession>
<feature type="compositionally biased region" description="Gly residues" evidence="1">
    <location>
        <begin position="115"/>
        <end position="126"/>
    </location>
</feature>
<evidence type="ECO:0008006" key="5">
    <source>
        <dbReference type="Google" id="ProtNLM"/>
    </source>
</evidence>
<evidence type="ECO:0000313" key="4">
    <source>
        <dbReference type="Proteomes" id="UP000198131"/>
    </source>
</evidence>
<feature type="region of interest" description="Disordered" evidence="1">
    <location>
        <begin position="44"/>
        <end position="126"/>
    </location>
</feature>
<organism evidence="3 4">
    <name type="scientific">Hymenobacter gelipurpurascens</name>
    <dbReference type="NCBI Taxonomy" id="89968"/>
    <lineage>
        <taxon>Bacteria</taxon>
        <taxon>Pseudomonadati</taxon>
        <taxon>Bacteroidota</taxon>
        <taxon>Cytophagia</taxon>
        <taxon>Cytophagales</taxon>
        <taxon>Hymenobacteraceae</taxon>
        <taxon>Hymenobacter</taxon>
    </lineage>
</organism>
<dbReference type="AlphaFoldDB" id="A0A212TR36"/>
<sequence length="126" mass="12914">MKPLLCCLSLWLGAFQVQAEALQSAPETGLMALARPVVAPAAALGQGEKQTTPPAAGTQEAPVKAVPLAGRQTKPARVNEQGESTEKSSARSARGPRSARSARGSAESRSANRGRGLGNGHGHGHQ</sequence>
<feature type="signal peptide" evidence="2">
    <location>
        <begin position="1"/>
        <end position="19"/>
    </location>
</feature>
<feature type="chain" id="PRO_5012826717" description="Translation initiation factor IF-2" evidence="2">
    <location>
        <begin position="20"/>
        <end position="126"/>
    </location>
</feature>
<keyword evidence="2" id="KW-0732">Signal</keyword>
<proteinExistence type="predicted"/>
<dbReference type="EMBL" id="FYEW01000001">
    <property type="protein sequence ID" value="SNC68294.1"/>
    <property type="molecule type" value="Genomic_DNA"/>
</dbReference>
<evidence type="ECO:0000256" key="1">
    <source>
        <dbReference type="SAM" id="MobiDB-lite"/>
    </source>
</evidence>
<dbReference type="Proteomes" id="UP000198131">
    <property type="component" value="Unassembled WGS sequence"/>
</dbReference>
<dbReference type="RefSeq" id="WP_141106525.1">
    <property type="nucleotide sequence ID" value="NZ_FYEW01000001.1"/>
</dbReference>
<protein>
    <recommendedName>
        <fullName evidence="5">Translation initiation factor IF-2</fullName>
    </recommendedName>
</protein>
<gene>
    <name evidence="3" type="ORF">SAMN06265337_2243</name>
</gene>
<reference evidence="4" key="1">
    <citation type="submission" date="2017-06" db="EMBL/GenBank/DDBJ databases">
        <authorList>
            <person name="Varghese N."/>
            <person name="Submissions S."/>
        </authorList>
    </citation>
    <scope>NUCLEOTIDE SEQUENCE [LARGE SCALE GENOMIC DNA]</scope>
    <source>
        <strain evidence="4">DSM 11116</strain>
    </source>
</reference>
<feature type="compositionally biased region" description="Low complexity" evidence="1">
    <location>
        <begin position="90"/>
        <end position="114"/>
    </location>
</feature>